<dbReference type="EMBL" id="FNOW01000025">
    <property type="protein sequence ID" value="SDY03200.1"/>
    <property type="molecule type" value="Genomic_DNA"/>
</dbReference>
<dbReference type="InterPro" id="IPR046132">
    <property type="entry name" value="DUF6129"/>
</dbReference>
<gene>
    <name evidence="2" type="ORF">SAMN05421644_12520</name>
</gene>
<accession>A0A1H3GJG7</accession>
<dbReference type="OrthoDB" id="7960540at2"/>
<dbReference type="Pfam" id="PF19624">
    <property type="entry name" value="DUF6129"/>
    <property type="match status" value="1"/>
</dbReference>
<dbReference type="Proteomes" id="UP000198672">
    <property type="component" value="Unassembled WGS sequence"/>
</dbReference>
<reference evidence="3" key="1">
    <citation type="submission" date="2016-10" db="EMBL/GenBank/DDBJ databases">
        <authorList>
            <person name="Varghese N."/>
            <person name="Submissions S."/>
        </authorList>
    </citation>
    <scope>NUCLEOTIDE SEQUENCE [LARGE SCALE GENOMIC DNA]</scope>
    <source>
        <strain evidence="3">DSM 173</strain>
    </source>
</reference>
<dbReference type="RefSeq" id="WP_091333968.1">
    <property type="nucleotide sequence ID" value="NZ_FNOW01000025.1"/>
</dbReference>
<feature type="domain" description="DUF6129" evidence="1">
    <location>
        <begin position="25"/>
        <end position="73"/>
    </location>
</feature>
<keyword evidence="3" id="KW-1185">Reference proteome</keyword>
<dbReference type="AlphaFoldDB" id="A0A1H3GJG7"/>
<dbReference type="STRING" id="61595.SAMN05421644_12520"/>
<evidence type="ECO:0000313" key="3">
    <source>
        <dbReference type="Proteomes" id="UP000198672"/>
    </source>
</evidence>
<name>A0A1H3GJG7_ALLWA</name>
<proteinExistence type="predicted"/>
<protein>
    <recommendedName>
        <fullName evidence="1">DUF6129 domain-containing protein</fullName>
    </recommendedName>
</protein>
<organism evidence="2 3">
    <name type="scientific">Allochromatium warmingii</name>
    <name type="common">Chromatium warmingii</name>
    <dbReference type="NCBI Taxonomy" id="61595"/>
    <lineage>
        <taxon>Bacteria</taxon>
        <taxon>Pseudomonadati</taxon>
        <taxon>Pseudomonadota</taxon>
        <taxon>Gammaproteobacteria</taxon>
        <taxon>Chromatiales</taxon>
        <taxon>Chromatiaceae</taxon>
        <taxon>Allochromatium</taxon>
    </lineage>
</organism>
<sequence>MIEAIQIEQIAAIVRRAGLNAPMLAALREQFSPLHFSTCLDDELGADEPFLTDEHFNLYLVDGRAHCLTLTGDLACATGVLLAEVSAHA</sequence>
<evidence type="ECO:0000259" key="1">
    <source>
        <dbReference type="Pfam" id="PF19624"/>
    </source>
</evidence>
<evidence type="ECO:0000313" key="2">
    <source>
        <dbReference type="EMBL" id="SDY03200.1"/>
    </source>
</evidence>